<evidence type="ECO:0000313" key="2">
    <source>
        <dbReference type="Proteomes" id="UP000769528"/>
    </source>
</evidence>
<sequence length="352" mass="42037">MTLLFKRRLNNNIDTFQIEIINFKEIKLSRELLLNIIIILSKRKNQFKLSFNKNKQHFDDLVKEQIELISSLLLEIDKFTNDLIRISNSINRYYLIDLYKMDIYYLKYYLSEKIVKISEILQGQFNINLLNELCDESLQICFKIEKIINLNIPLIQKFQYNQISLIESIIIRNSLSIEYLKIDSKVEILSYNKGDNLIDLDQYINLFNQELIKISSYFNQIILKLLNRVENSIDLFFKLSNFYEIDLQQLIQNKSNLYFFLIDFNQIIKFIYSIIKTKLLKLKEFKSIDMILNDILSNLKNLNISINHSRNLLNEIDKIGYKEINYLVRFSNSIDCISIVSLKFNELSQSQF</sequence>
<dbReference type="EMBL" id="JAEUBF010000443">
    <property type="protein sequence ID" value="KAH3678491.1"/>
    <property type="molecule type" value="Genomic_DNA"/>
</dbReference>
<reference evidence="1" key="2">
    <citation type="submission" date="2021-01" db="EMBL/GenBank/DDBJ databases">
        <authorList>
            <person name="Schikora-Tamarit M.A."/>
        </authorList>
    </citation>
    <scope>NUCLEOTIDE SEQUENCE</scope>
    <source>
        <strain evidence="1">CBS6341</strain>
    </source>
</reference>
<protein>
    <submittedName>
        <fullName evidence="1">Uncharacterized protein</fullName>
    </submittedName>
</protein>
<name>A0A9P8PUD5_9ASCO</name>
<dbReference type="Proteomes" id="UP000769528">
    <property type="component" value="Unassembled WGS sequence"/>
</dbReference>
<dbReference type="AlphaFoldDB" id="A0A9P8PUD5"/>
<reference evidence="1" key="1">
    <citation type="journal article" date="2021" name="Open Biol.">
        <title>Shared evolutionary footprints suggest mitochondrial oxidative damage underlies multiple complex I losses in fungi.</title>
        <authorList>
            <person name="Schikora-Tamarit M.A."/>
            <person name="Marcet-Houben M."/>
            <person name="Nosek J."/>
            <person name="Gabaldon T."/>
        </authorList>
    </citation>
    <scope>NUCLEOTIDE SEQUENCE</scope>
    <source>
        <strain evidence="1">CBS6341</strain>
    </source>
</reference>
<comment type="caution">
    <text evidence="1">The sequence shown here is derived from an EMBL/GenBank/DDBJ whole genome shotgun (WGS) entry which is preliminary data.</text>
</comment>
<organism evidence="1 2">
    <name type="scientific">Wickerhamomyces mucosus</name>
    <dbReference type="NCBI Taxonomy" id="1378264"/>
    <lineage>
        <taxon>Eukaryota</taxon>
        <taxon>Fungi</taxon>
        <taxon>Dikarya</taxon>
        <taxon>Ascomycota</taxon>
        <taxon>Saccharomycotina</taxon>
        <taxon>Saccharomycetes</taxon>
        <taxon>Phaffomycetales</taxon>
        <taxon>Wickerhamomycetaceae</taxon>
        <taxon>Wickerhamomyces</taxon>
    </lineage>
</organism>
<proteinExistence type="predicted"/>
<gene>
    <name evidence="1" type="ORF">WICMUC_001508</name>
</gene>
<evidence type="ECO:0000313" key="1">
    <source>
        <dbReference type="EMBL" id="KAH3678491.1"/>
    </source>
</evidence>
<dbReference type="OrthoDB" id="10549017at2759"/>
<keyword evidence="2" id="KW-1185">Reference proteome</keyword>
<accession>A0A9P8PUD5</accession>